<name>A0A8H3LUU0_9GLOM</name>
<comment type="caution">
    <text evidence="1">The sequence shown here is derived from an EMBL/GenBank/DDBJ whole genome shotgun (WGS) entry which is preliminary data.</text>
</comment>
<sequence length="153" mass="17892">MNKNKSIRSQLMLNKLNKFLKQINYKNVICPPHNNDALILADRARNGTSFQTLTGKNFLKQNIEREVYRLNLAYDLHMINLATNKIWIHRLTHLQRQQFENPAIIANNINTITQMPVQEITTNSLEYDFFNGTSFYKNDNLDSLIPLSSYSFL</sequence>
<evidence type="ECO:0000313" key="2">
    <source>
        <dbReference type="Proteomes" id="UP000615446"/>
    </source>
</evidence>
<reference evidence="1" key="1">
    <citation type="submission" date="2019-10" db="EMBL/GenBank/DDBJ databases">
        <title>Conservation and host-specific expression of non-tandemly repeated heterogenous ribosome RNA gene in arbuscular mycorrhizal fungi.</title>
        <authorList>
            <person name="Maeda T."/>
            <person name="Kobayashi Y."/>
            <person name="Nakagawa T."/>
            <person name="Ezawa T."/>
            <person name="Yamaguchi K."/>
            <person name="Bino T."/>
            <person name="Nishimoto Y."/>
            <person name="Shigenobu S."/>
            <person name="Kawaguchi M."/>
        </authorList>
    </citation>
    <scope>NUCLEOTIDE SEQUENCE</scope>
    <source>
        <strain evidence="1">HR1</strain>
    </source>
</reference>
<dbReference type="OrthoDB" id="2391108at2759"/>
<accession>A0A8H3LUU0</accession>
<dbReference type="EMBL" id="BLAL01000242">
    <property type="protein sequence ID" value="GES95333.1"/>
    <property type="molecule type" value="Genomic_DNA"/>
</dbReference>
<dbReference type="Proteomes" id="UP000615446">
    <property type="component" value="Unassembled WGS sequence"/>
</dbReference>
<dbReference type="AlphaFoldDB" id="A0A8H3LUU0"/>
<gene>
    <name evidence="1" type="ORF">RCL2_002200700</name>
</gene>
<organism evidence="1 2">
    <name type="scientific">Rhizophagus clarus</name>
    <dbReference type="NCBI Taxonomy" id="94130"/>
    <lineage>
        <taxon>Eukaryota</taxon>
        <taxon>Fungi</taxon>
        <taxon>Fungi incertae sedis</taxon>
        <taxon>Mucoromycota</taxon>
        <taxon>Glomeromycotina</taxon>
        <taxon>Glomeromycetes</taxon>
        <taxon>Glomerales</taxon>
        <taxon>Glomeraceae</taxon>
        <taxon>Rhizophagus</taxon>
    </lineage>
</organism>
<proteinExistence type="predicted"/>
<evidence type="ECO:0000313" key="1">
    <source>
        <dbReference type="EMBL" id="GES95333.1"/>
    </source>
</evidence>
<protein>
    <submittedName>
        <fullName evidence="1">Uncharacterized protein</fullName>
    </submittedName>
</protein>